<comment type="pathway">
    <text evidence="1 9 11">Cofactor biosynthesis; thiamine diphosphate biosynthesis; thiamine phosphate from 4-amino-2-methyl-5-diphosphomethylpyrimidine and 4-methyl-5-(2-phosphoethyl)-thiazole: step 1/1.</text>
</comment>
<name>W8F6B3_9BACT</name>
<evidence type="ECO:0000256" key="3">
    <source>
        <dbReference type="ARBA" id="ARBA00022723"/>
    </source>
</evidence>
<evidence type="ECO:0000256" key="6">
    <source>
        <dbReference type="ARBA" id="ARBA00047334"/>
    </source>
</evidence>
<protein>
    <recommendedName>
        <fullName evidence="9">Thiamine-phosphate synthase</fullName>
        <shortName evidence="9">TP synthase</shortName>
        <shortName evidence="9">TPS</shortName>
        <ecNumber evidence="9">2.5.1.3</ecNumber>
    </recommendedName>
    <alternativeName>
        <fullName evidence="9">Thiamine-phosphate pyrophosphorylase</fullName>
        <shortName evidence="9">TMP pyrophosphorylase</shortName>
        <shortName evidence="9">TMP-PPase</shortName>
    </alternativeName>
</protein>
<dbReference type="EC" id="2.5.1.3" evidence="9"/>
<evidence type="ECO:0000256" key="10">
    <source>
        <dbReference type="RuleBase" id="RU003826"/>
    </source>
</evidence>
<feature type="binding site" evidence="9">
    <location>
        <position position="60"/>
    </location>
    <ligand>
        <name>4-amino-2-methyl-5-(diphosphooxymethyl)pyrimidine</name>
        <dbReference type="ChEBI" id="CHEBI:57841"/>
    </ligand>
</feature>
<dbReference type="SUPFAM" id="SSF51391">
    <property type="entry name" value="Thiamin phosphate synthase"/>
    <property type="match status" value="1"/>
</dbReference>
<feature type="binding site" evidence="9">
    <location>
        <position position="99"/>
    </location>
    <ligand>
        <name>4-amino-2-methyl-5-(diphosphooxymethyl)pyrimidine</name>
        <dbReference type="ChEBI" id="CHEBI:57841"/>
    </ligand>
</feature>
<comment type="catalytic activity">
    <reaction evidence="7 9 10">
        <text>2-(2-carboxy-4-methylthiazol-5-yl)ethyl phosphate + 4-amino-2-methyl-5-(diphosphooxymethyl)pyrimidine + 2 H(+) = thiamine phosphate + CO2 + diphosphate</text>
        <dbReference type="Rhea" id="RHEA:47848"/>
        <dbReference type="ChEBI" id="CHEBI:15378"/>
        <dbReference type="ChEBI" id="CHEBI:16526"/>
        <dbReference type="ChEBI" id="CHEBI:33019"/>
        <dbReference type="ChEBI" id="CHEBI:37575"/>
        <dbReference type="ChEBI" id="CHEBI:57841"/>
        <dbReference type="ChEBI" id="CHEBI:62890"/>
        <dbReference type="EC" id="2.5.1.3"/>
    </reaction>
</comment>
<dbReference type="HOGENOM" id="CLU_018272_3_2_10"/>
<organism evidence="13 14">
    <name type="scientific">Hymenobacter swuensis DY53</name>
    <dbReference type="NCBI Taxonomy" id="1227739"/>
    <lineage>
        <taxon>Bacteria</taxon>
        <taxon>Pseudomonadati</taxon>
        <taxon>Bacteroidota</taxon>
        <taxon>Cytophagia</taxon>
        <taxon>Cytophagales</taxon>
        <taxon>Hymenobacteraceae</taxon>
        <taxon>Hymenobacter</taxon>
    </lineage>
</organism>
<evidence type="ECO:0000256" key="5">
    <source>
        <dbReference type="ARBA" id="ARBA00022977"/>
    </source>
</evidence>
<dbReference type="InterPro" id="IPR022998">
    <property type="entry name" value="ThiamineP_synth_TenI"/>
</dbReference>
<dbReference type="eggNOG" id="COG0352">
    <property type="taxonomic scope" value="Bacteria"/>
</dbReference>
<dbReference type="PANTHER" id="PTHR20857">
    <property type="entry name" value="THIAMINE-PHOSPHATE PYROPHOSPHORYLASE"/>
    <property type="match status" value="1"/>
</dbReference>
<evidence type="ECO:0000256" key="7">
    <source>
        <dbReference type="ARBA" id="ARBA00047851"/>
    </source>
</evidence>
<comment type="catalytic activity">
    <reaction evidence="6 9 10">
        <text>4-methyl-5-(2-phosphooxyethyl)-thiazole + 4-amino-2-methyl-5-(diphosphooxymethyl)pyrimidine + H(+) = thiamine phosphate + diphosphate</text>
        <dbReference type="Rhea" id="RHEA:22328"/>
        <dbReference type="ChEBI" id="CHEBI:15378"/>
        <dbReference type="ChEBI" id="CHEBI:33019"/>
        <dbReference type="ChEBI" id="CHEBI:37575"/>
        <dbReference type="ChEBI" id="CHEBI:57841"/>
        <dbReference type="ChEBI" id="CHEBI:58296"/>
        <dbReference type="EC" id="2.5.1.3"/>
    </reaction>
</comment>
<dbReference type="Proteomes" id="UP000019423">
    <property type="component" value="Chromosome"/>
</dbReference>
<dbReference type="InterPro" id="IPR034291">
    <property type="entry name" value="TMP_synthase"/>
</dbReference>
<dbReference type="OrthoDB" id="9812206at2"/>
<comment type="function">
    <text evidence="9">Condenses 4-methyl-5-(beta-hydroxyethyl)thiazole monophosphate (THZ-P) and 2-methyl-4-amino-5-hydroxymethyl pyrimidine pyrophosphate (HMP-PP) to form thiamine monophosphate (TMP).</text>
</comment>
<feature type="binding site" evidence="9">
    <location>
        <position position="61"/>
    </location>
    <ligand>
        <name>Mg(2+)</name>
        <dbReference type="ChEBI" id="CHEBI:18420"/>
    </ligand>
</feature>
<dbReference type="Pfam" id="PF02581">
    <property type="entry name" value="TMP-TENI"/>
    <property type="match status" value="1"/>
</dbReference>
<dbReference type="PANTHER" id="PTHR20857:SF15">
    <property type="entry name" value="THIAMINE-PHOSPHATE SYNTHASE"/>
    <property type="match status" value="1"/>
</dbReference>
<dbReference type="GO" id="GO:0009228">
    <property type="term" value="P:thiamine biosynthetic process"/>
    <property type="evidence" value="ECO:0007669"/>
    <property type="project" value="UniProtKB-KW"/>
</dbReference>
<dbReference type="STRING" id="1227739.Hsw_3967"/>
<dbReference type="GO" id="GO:0009229">
    <property type="term" value="P:thiamine diphosphate biosynthetic process"/>
    <property type="evidence" value="ECO:0007669"/>
    <property type="project" value="UniProtKB-UniRule"/>
</dbReference>
<comment type="caution">
    <text evidence="9">Lacks conserved residue(s) required for the propagation of feature annotation.</text>
</comment>
<dbReference type="UniPathway" id="UPA00060">
    <property type="reaction ID" value="UER00141"/>
</dbReference>
<feature type="binding site" evidence="9">
    <location>
        <begin position="28"/>
        <end position="32"/>
    </location>
    <ligand>
        <name>4-amino-2-methyl-5-(diphosphooxymethyl)pyrimidine</name>
        <dbReference type="ChEBI" id="CHEBI:57841"/>
    </ligand>
</feature>
<comment type="similarity">
    <text evidence="9 10">Belongs to the thiamine-phosphate synthase family.</text>
</comment>
<evidence type="ECO:0000313" key="14">
    <source>
        <dbReference type="Proteomes" id="UP000019423"/>
    </source>
</evidence>
<keyword evidence="2 9" id="KW-0808">Transferase</keyword>
<feature type="binding site" evidence="9">
    <location>
        <position position="128"/>
    </location>
    <ligand>
        <name>4-amino-2-methyl-5-(diphosphooxymethyl)pyrimidine</name>
        <dbReference type="ChEBI" id="CHEBI:57841"/>
    </ligand>
</feature>
<dbReference type="Gene3D" id="3.20.20.70">
    <property type="entry name" value="Aldolase class I"/>
    <property type="match status" value="1"/>
</dbReference>
<keyword evidence="14" id="KW-1185">Reference proteome</keyword>
<reference evidence="13 14" key="1">
    <citation type="submission" date="2014-01" db="EMBL/GenBank/DDBJ databases">
        <title>Complete genome sequence of ionizing-radiation resistance bacterium Hymenobacter swuensis DY53.</title>
        <authorList>
            <person name="Jung J.-H."/>
            <person name="Jeong S.-W."/>
            <person name="Joe M.-H."/>
            <person name="Cho y.-j."/>
            <person name="Kim M.-K."/>
            <person name="Lim S.-Y."/>
        </authorList>
    </citation>
    <scope>NUCLEOTIDE SEQUENCE [LARGE SCALE GENOMIC DNA]</scope>
    <source>
        <strain evidence="13 14">DY53</strain>
    </source>
</reference>
<comment type="cofactor">
    <cofactor evidence="9">
        <name>Mg(2+)</name>
        <dbReference type="ChEBI" id="CHEBI:18420"/>
    </cofactor>
    <text evidence="9">Binds 1 Mg(2+) ion per subunit.</text>
</comment>
<dbReference type="NCBIfam" id="NF000736">
    <property type="entry name" value="PRK00043.2-3"/>
    <property type="match status" value="1"/>
</dbReference>
<gene>
    <name evidence="9" type="primary">thiE</name>
    <name evidence="13" type="ORF">Hsw_3967</name>
</gene>
<comment type="catalytic activity">
    <reaction evidence="8 9 10">
        <text>2-[(2R,5Z)-2-carboxy-4-methylthiazol-5(2H)-ylidene]ethyl phosphate + 4-amino-2-methyl-5-(diphosphooxymethyl)pyrimidine + 2 H(+) = thiamine phosphate + CO2 + diphosphate</text>
        <dbReference type="Rhea" id="RHEA:47844"/>
        <dbReference type="ChEBI" id="CHEBI:15378"/>
        <dbReference type="ChEBI" id="CHEBI:16526"/>
        <dbReference type="ChEBI" id="CHEBI:33019"/>
        <dbReference type="ChEBI" id="CHEBI:37575"/>
        <dbReference type="ChEBI" id="CHEBI:57841"/>
        <dbReference type="ChEBI" id="CHEBI:62899"/>
        <dbReference type="EC" id="2.5.1.3"/>
    </reaction>
</comment>
<dbReference type="AlphaFoldDB" id="W8F6B3"/>
<dbReference type="NCBIfam" id="TIGR00693">
    <property type="entry name" value="thiE"/>
    <property type="match status" value="1"/>
</dbReference>
<accession>W8F6B3</accession>
<dbReference type="RefSeq" id="WP_052346694.1">
    <property type="nucleotide sequence ID" value="NZ_CP007145.1"/>
</dbReference>
<dbReference type="InterPro" id="IPR036206">
    <property type="entry name" value="ThiamineP_synth_sf"/>
</dbReference>
<dbReference type="GO" id="GO:0000287">
    <property type="term" value="F:magnesium ion binding"/>
    <property type="evidence" value="ECO:0007669"/>
    <property type="project" value="UniProtKB-UniRule"/>
</dbReference>
<dbReference type="KEGG" id="hsw:Hsw_3967"/>
<keyword evidence="4 9" id="KW-0460">Magnesium</keyword>
<evidence type="ECO:0000256" key="11">
    <source>
        <dbReference type="RuleBase" id="RU004253"/>
    </source>
</evidence>
<dbReference type="HAMAP" id="MF_00097">
    <property type="entry name" value="TMP_synthase"/>
    <property type="match status" value="1"/>
</dbReference>
<dbReference type="CDD" id="cd00564">
    <property type="entry name" value="TMP_TenI"/>
    <property type="match status" value="1"/>
</dbReference>
<evidence type="ECO:0000259" key="12">
    <source>
        <dbReference type="Pfam" id="PF02581"/>
    </source>
</evidence>
<feature type="domain" description="Thiamine phosphate synthase/TenI" evidence="12">
    <location>
        <begin position="12"/>
        <end position="184"/>
    </location>
</feature>
<sequence length="209" mass="21583">MTIHPLQFIASSPSQAAQACAGGVRWVQLRVKNQPYAVWRQLALETQQVCRRFGATFILNDNPQLAQEIGADGVHLGQQDMPADHARLILGPDFLIGGTANTLADMAGLAAAGVSYIGLGPFRFTTTKANLSPVLGLAGYQQLLAQFRAAGHGVPVIGIGGITLADVAEVCATGLHGVAVAGAIAQAPDPATAATDFLHALPAFSSLHA</sequence>
<proteinExistence type="inferred from homology"/>
<feature type="binding site" evidence="9">
    <location>
        <position position="80"/>
    </location>
    <ligand>
        <name>Mg(2+)</name>
        <dbReference type="ChEBI" id="CHEBI:18420"/>
    </ligand>
</feature>
<dbReference type="EMBL" id="CP007145">
    <property type="protein sequence ID" value="AHJ99562.1"/>
    <property type="molecule type" value="Genomic_DNA"/>
</dbReference>
<evidence type="ECO:0000313" key="13">
    <source>
        <dbReference type="EMBL" id="AHJ99562.1"/>
    </source>
</evidence>
<evidence type="ECO:0000256" key="8">
    <source>
        <dbReference type="ARBA" id="ARBA00047883"/>
    </source>
</evidence>
<keyword evidence="5 9" id="KW-0784">Thiamine biosynthesis</keyword>
<keyword evidence="3 9" id="KW-0479">Metal-binding</keyword>
<dbReference type="GO" id="GO:0004789">
    <property type="term" value="F:thiamine-phosphate diphosphorylase activity"/>
    <property type="evidence" value="ECO:0007669"/>
    <property type="project" value="UniProtKB-UniRule"/>
</dbReference>
<feature type="binding site" evidence="9">
    <location>
        <position position="161"/>
    </location>
    <ligand>
        <name>2-[(2R,5Z)-2-carboxy-4-methylthiazol-5(2H)-ylidene]ethyl phosphate</name>
        <dbReference type="ChEBI" id="CHEBI:62899"/>
    </ligand>
</feature>
<evidence type="ECO:0000256" key="9">
    <source>
        <dbReference type="HAMAP-Rule" id="MF_00097"/>
    </source>
</evidence>
<evidence type="ECO:0000256" key="2">
    <source>
        <dbReference type="ARBA" id="ARBA00022679"/>
    </source>
</evidence>
<dbReference type="InterPro" id="IPR013785">
    <property type="entry name" value="Aldolase_TIM"/>
</dbReference>
<dbReference type="GO" id="GO:0005737">
    <property type="term" value="C:cytoplasm"/>
    <property type="evidence" value="ECO:0007669"/>
    <property type="project" value="TreeGrafter"/>
</dbReference>
<evidence type="ECO:0000256" key="4">
    <source>
        <dbReference type="ARBA" id="ARBA00022842"/>
    </source>
</evidence>
<dbReference type="PATRIC" id="fig|1227739.3.peg.4117"/>
<evidence type="ECO:0000256" key="1">
    <source>
        <dbReference type="ARBA" id="ARBA00005165"/>
    </source>
</evidence>
<feature type="binding site" evidence="9">
    <location>
        <begin position="125"/>
        <end position="127"/>
    </location>
    <ligand>
        <name>2-[(2R,5Z)-2-carboxy-4-methylthiazol-5(2H)-ylidene]ethyl phosphate</name>
        <dbReference type="ChEBI" id="CHEBI:62899"/>
    </ligand>
</feature>